<feature type="non-terminal residue" evidence="7">
    <location>
        <position position="280"/>
    </location>
</feature>
<evidence type="ECO:0000313" key="7">
    <source>
        <dbReference type="EMBL" id="ABO98310.1"/>
    </source>
</evidence>
<dbReference type="Pfam" id="PF03256">
    <property type="entry name" value="ANAPC10"/>
    <property type="match status" value="1"/>
</dbReference>
<dbReference type="PANTHER" id="PTHR12936:SF0">
    <property type="entry name" value="ANAPHASE-PROMOTING COMPLEX SUBUNIT 10"/>
    <property type="match status" value="1"/>
</dbReference>
<keyword evidence="5" id="KW-0131">Cell cycle</keyword>
<evidence type="ECO:0000256" key="2">
    <source>
        <dbReference type="ARBA" id="ARBA00022618"/>
    </source>
</evidence>
<dbReference type="Gramene" id="ABO98310">
    <property type="protein sequence ID" value="ABO98310"/>
    <property type="gene ID" value="OSTLU_6074"/>
</dbReference>
<accession>A4S421</accession>
<evidence type="ECO:0000313" key="8">
    <source>
        <dbReference type="Proteomes" id="UP000001568"/>
    </source>
</evidence>
<dbReference type="EMBL" id="CP000590">
    <property type="protein sequence ID" value="ABO98310.1"/>
    <property type="molecule type" value="Genomic_DNA"/>
</dbReference>
<keyword evidence="8" id="KW-1185">Reference proteome</keyword>
<dbReference type="GeneID" id="5003980"/>
<evidence type="ECO:0000259" key="6">
    <source>
        <dbReference type="PROSITE" id="PS51284"/>
    </source>
</evidence>
<dbReference type="InterPro" id="IPR008979">
    <property type="entry name" value="Galactose-bd-like_sf"/>
</dbReference>
<dbReference type="SMART" id="SM01337">
    <property type="entry name" value="APC10"/>
    <property type="match status" value="1"/>
</dbReference>
<dbReference type="SUPFAM" id="SSF49785">
    <property type="entry name" value="Galactose-binding domain-like"/>
    <property type="match status" value="1"/>
</dbReference>
<dbReference type="STRING" id="436017.A4S421"/>
<dbReference type="HOGENOM" id="CLU_996001_0_0_1"/>
<dbReference type="OrthoDB" id="24948at2759"/>
<dbReference type="RefSeq" id="XP_001420017.1">
    <property type="nucleotide sequence ID" value="XM_001419980.1"/>
</dbReference>
<gene>
    <name evidence="7" type="ORF">OSTLU_6074</name>
</gene>
<feature type="non-terminal residue" evidence="7">
    <location>
        <position position="1"/>
    </location>
</feature>
<evidence type="ECO:0000256" key="3">
    <source>
        <dbReference type="ARBA" id="ARBA00022776"/>
    </source>
</evidence>
<keyword evidence="2" id="KW-0132">Cell division</keyword>
<evidence type="ECO:0000256" key="4">
    <source>
        <dbReference type="ARBA" id="ARBA00022786"/>
    </source>
</evidence>
<sequence length="280" mass="32435">EVGHLAVWSVASAKPGNGVELLRDDDLATFWQSDGAQPHVVNAQFQHKAELCEIALWCEYKMDESYTPSLISIRAGASCHDLREVRLVELEQPNGWVRVRLRGVDDSSYLRAYFIQIAVLANHQNGRDTHVRQIKIFGPRRDQARALGRSLQLDFQSPAFSQYAGPRAPPRSRPRHVHLSRYGYKVCLSLFRVRLSSEIENHRRVRRDLWISRVLRPPVHGRNDVRIRVRVRLQRLLPIAQRLLDLAEIAKRRVRRERRPHAIPFVVKDSSVDAPRQHRS</sequence>
<dbReference type="KEGG" id="olu:OSTLU_6074"/>
<reference evidence="7 8" key="1">
    <citation type="journal article" date="2007" name="Proc. Natl. Acad. Sci. U.S.A.">
        <title>The tiny eukaryote Ostreococcus provides genomic insights into the paradox of plankton speciation.</title>
        <authorList>
            <person name="Palenik B."/>
            <person name="Grimwood J."/>
            <person name="Aerts A."/>
            <person name="Rouze P."/>
            <person name="Salamov A."/>
            <person name="Putnam N."/>
            <person name="Dupont C."/>
            <person name="Jorgensen R."/>
            <person name="Derelle E."/>
            <person name="Rombauts S."/>
            <person name="Zhou K."/>
            <person name="Otillar R."/>
            <person name="Merchant S.S."/>
            <person name="Podell S."/>
            <person name="Gaasterland T."/>
            <person name="Napoli C."/>
            <person name="Gendler K."/>
            <person name="Manuell A."/>
            <person name="Tai V."/>
            <person name="Vallon O."/>
            <person name="Piganeau G."/>
            <person name="Jancek S."/>
            <person name="Heijde M."/>
            <person name="Jabbari K."/>
            <person name="Bowler C."/>
            <person name="Lohr M."/>
            <person name="Robbens S."/>
            <person name="Werner G."/>
            <person name="Dubchak I."/>
            <person name="Pazour G.J."/>
            <person name="Ren Q."/>
            <person name="Paulsen I."/>
            <person name="Delwiche C."/>
            <person name="Schmutz J."/>
            <person name="Rokhsar D."/>
            <person name="Van de Peer Y."/>
            <person name="Moreau H."/>
            <person name="Grigoriev I.V."/>
        </authorList>
    </citation>
    <scope>NUCLEOTIDE SEQUENCE [LARGE SCALE GENOMIC DNA]</scope>
    <source>
        <strain evidence="7 8">CCE9901</strain>
    </source>
</reference>
<dbReference type="InterPro" id="IPR004939">
    <property type="entry name" value="APC_su10/DOC_dom"/>
</dbReference>
<dbReference type="CDD" id="cd08366">
    <property type="entry name" value="APC10"/>
    <property type="match status" value="1"/>
</dbReference>
<keyword evidence="4" id="KW-0833">Ubl conjugation pathway</keyword>
<proteinExistence type="inferred from homology"/>
<keyword evidence="3" id="KW-0498">Mitosis</keyword>
<dbReference type="PROSITE" id="PS51284">
    <property type="entry name" value="DOC"/>
    <property type="match status" value="1"/>
</dbReference>
<evidence type="ECO:0000256" key="1">
    <source>
        <dbReference type="ARBA" id="ARBA00006762"/>
    </source>
</evidence>
<dbReference type="OMA" id="AGASCHD"/>
<dbReference type="GO" id="GO:0051301">
    <property type="term" value="P:cell division"/>
    <property type="evidence" value="ECO:0007669"/>
    <property type="project" value="UniProtKB-KW"/>
</dbReference>
<dbReference type="Proteomes" id="UP000001568">
    <property type="component" value="Chromosome 10"/>
</dbReference>
<dbReference type="AlphaFoldDB" id="A4S421"/>
<dbReference type="InterPro" id="IPR016901">
    <property type="entry name" value="APC10/Doc1"/>
</dbReference>
<protein>
    <recommendedName>
        <fullName evidence="6">DOC domain-containing protein</fullName>
    </recommendedName>
</protein>
<dbReference type="eggNOG" id="KOG3437">
    <property type="taxonomic scope" value="Eukaryota"/>
</dbReference>
<dbReference type="GO" id="GO:0005680">
    <property type="term" value="C:anaphase-promoting complex"/>
    <property type="evidence" value="ECO:0007669"/>
    <property type="project" value="InterPro"/>
</dbReference>
<dbReference type="GO" id="GO:0031145">
    <property type="term" value="P:anaphase-promoting complex-dependent catabolic process"/>
    <property type="evidence" value="ECO:0007669"/>
    <property type="project" value="InterPro"/>
</dbReference>
<dbReference type="Gene3D" id="2.60.120.260">
    <property type="entry name" value="Galactose-binding domain-like"/>
    <property type="match status" value="1"/>
</dbReference>
<dbReference type="PANTHER" id="PTHR12936">
    <property type="entry name" value="ANAPHASE-PROMOTING COMPLEX 10"/>
    <property type="match status" value="1"/>
</dbReference>
<evidence type="ECO:0000256" key="5">
    <source>
        <dbReference type="ARBA" id="ARBA00023306"/>
    </source>
</evidence>
<feature type="domain" description="DOC" evidence="6">
    <location>
        <begin position="1"/>
        <end position="163"/>
    </location>
</feature>
<organism evidence="7 8">
    <name type="scientific">Ostreococcus lucimarinus (strain CCE9901)</name>
    <dbReference type="NCBI Taxonomy" id="436017"/>
    <lineage>
        <taxon>Eukaryota</taxon>
        <taxon>Viridiplantae</taxon>
        <taxon>Chlorophyta</taxon>
        <taxon>Mamiellophyceae</taxon>
        <taxon>Mamiellales</taxon>
        <taxon>Bathycoccaceae</taxon>
        <taxon>Ostreococcus</taxon>
    </lineage>
</organism>
<name>A4S421_OSTLU</name>
<comment type="similarity">
    <text evidence="1">Belongs to the APC10 family.</text>
</comment>
<dbReference type="GO" id="GO:0070979">
    <property type="term" value="P:protein K11-linked ubiquitination"/>
    <property type="evidence" value="ECO:0007669"/>
    <property type="project" value="TreeGrafter"/>
</dbReference>